<evidence type="ECO:0000313" key="2">
    <source>
        <dbReference type="EMBL" id="OMJ85279.1"/>
    </source>
</evidence>
<reference evidence="2 3" key="1">
    <citation type="submission" date="2016-11" db="EMBL/GenBank/DDBJ databases">
        <title>The macronuclear genome of Stentor coeruleus: a giant cell with tiny introns.</title>
        <authorList>
            <person name="Slabodnick M."/>
            <person name="Ruby J.G."/>
            <person name="Reiff S.B."/>
            <person name="Swart E.C."/>
            <person name="Gosai S."/>
            <person name="Prabakaran S."/>
            <person name="Witkowska E."/>
            <person name="Larue G.E."/>
            <person name="Fisher S."/>
            <person name="Freeman R.M."/>
            <person name="Gunawardena J."/>
            <person name="Chu W."/>
            <person name="Stover N.A."/>
            <person name="Gregory B.D."/>
            <person name="Nowacki M."/>
            <person name="Derisi J."/>
            <person name="Roy S.W."/>
            <person name="Marshall W.F."/>
            <person name="Sood P."/>
        </authorList>
    </citation>
    <scope>NUCLEOTIDE SEQUENCE [LARGE SCALE GENOMIC DNA]</scope>
    <source>
        <strain evidence="2">WM001</strain>
    </source>
</reference>
<proteinExistence type="predicted"/>
<evidence type="ECO:0000256" key="1">
    <source>
        <dbReference type="SAM" id="MobiDB-lite"/>
    </source>
</evidence>
<comment type="caution">
    <text evidence="2">The sequence shown here is derived from an EMBL/GenBank/DDBJ whole genome shotgun (WGS) entry which is preliminary data.</text>
</comment>
<name>A0A1R2C8F7_9CILI</name>
<gene>
    <name evidence="2" type="ORF">SteCoe_13445</name>
</gene>
<dbReference type="AlphaFoldDB" id="A0A1R2C8F7"/>
<keyword evidence="3" id="KW-1185">Reference proteome</keyword>
<dbReference type="Proteomes" id="UP000187209">
    <property type="component" value="Unassembled WGS sequence"/>
</dbReference>
<organism evidence="2 3">
    <name type="scientific">Stentor coeruleus</name>
    <dbReference type="NCBI Taxonomy" id="5963"/>
    <lineage>
        <taxon>Eukaryota</taxon>
        <taxon>Sar</taxon>
        <taxon>Alveolata</taxon>
        <taxon>Ciliophora</taxon>
        <taxon>Postciliodesmatophora</taxon>
        <taxon>Heterotrichea</taxon>
        <taxon>Heterotrichida</taxon>
        <taxon>Stentoridae</taxon>
        <taxon>Stentor</taxon>
    </lineage>
</organism>
<sequence>MSALTGFATKNLENYYNNLCVNLIVHLSQRVVKAMKGEESDDFEFCRTIVNIHKKLVEIEVNKYISQRASEGANDLIGYCKKNFPLRSNSNDNQTQKRGTPERSITSKTPNQPFLDRIIEENYQNDRYNKKTKSNKKQATKFDASSHPYYESMMGKYLKMALKSPIKNNAPKKNPNFQTHHIPSNDGMLFRLF</sequence>
<evidence type="ECO:0000313" key="3">
    <source>
        <dbReference type="Proteomes" id="UP000187209"/>
    </source>
</evidence>
<feature type="region of interest" description="Disordered" evidence="1">
    <location>
        <begin position="87"/>
        <end position="111"/>
    </location>
</feature>
<dbReference type="EMBL" id="MPUH01000242">
    <property type="protein sequence ID" value="OMJ85279.1"/>
    <property type="molecule type" value="Genomic_DNA"/>
</dbReference>
<accession>A0A1R2C8F7</accession>
<protein>
    <submittedName>
        <fullName evidence="2">Uncharacterized protein</fullName>
    </submittedName>
</protein>